<proteinExistence type="predicted"/>
<organism evidence="2 3">
    <name type="scientific">Penicillium rubens (strain ATCC 28089 / DSM 1075 / NRRL 1951 / Wisconsin 54-1255)</name>
    <name type="common">Penicillium chrysogenum</name>
    <dbReference type="NCBI Taxonomy" id="500485"/>
    <lineage>
        <taxon>Eukaryota</taxon>
        <taxon>Fungi</taxon>
        <taxon>Dikarya</taxon>
        <taxon>Ascomycota</taxon>
        <taxon>Pezizomycotina</taxon>
        <taxon>Eurotiomycetes</taxon>
        <taxon>Eurotiomycetidae</taxon>
        <taxon>Eurotiales</taxon>
        <taxon>Aspergillaceae</taxon>
        <taxon>Penicillium</taxon>
        <taxon>Penicillium chrysogenum species complex</taxon>
    </lineage>
</organism>
<name>B6HGM4_PENRW</name>
<dbReference type="OMA" id="RQFIWSD"/>
<dbReference type="PANTHER" id="PTHR37540:SF5">
    <property type="entry name" value="TRANSCRIPTION FACTOR DOMAIN-CONTAINING PROTEIN"/>
    <property type="match status" value="1"/>
</dbReference>
<protein>
    <submittedName>
        <fullName evidence="2">Pc20g12830 protein</fullName>
    </submittedName>
</protein>
<dbReference type="Proteomes" id="UP000000724">
    <property type="component" value="Contig Pc00c20"/>
</dbReference>
<dbReference type="BioCyc" id="PCHR:PC20G12830-MONOMER"/>
<evidence type="ECO:0000313" key="3">
    <source>
        <dbReference type="Proteomes" id="UP000000724"/>
    </source>
</evidence>
<evidence type="ECO:0000313" key="2">
    <source>
        <dbReference type="EMBL" id="CAP86612.1"/>
    </source>
</evidence>
<dbReference type="PANTHER" id="PTHR37540">
    <property type="entry name" value="TRANSCRIPTION FACTOR (ACR-2), PUTATIVE-RELATED-RELATED"/>
    <property type="match status" value="1"/>
</dbReference>
<reference evidence="2 3" key="1">
    <citation type="journal article" date="2008" name="Nat. Biotechnol.">
        <title>Genome sequencing and analysis of the filamentous fungus Penicillium chrysogenum.</title>
        <authorList>
            <person name="van den Berg M.A."/>
            <person name="Albang R."/>
            <person name="Albermann K."/>
            <person name="Badger J.H."/>
            <person name="Daran J.-M."/>
            <person name="Driessen A.J.M."/>
            <person name="Garcia-Estrada C."/>
            <person name="Fedorova N.D."/>
            <person name="Harris D.M."/>
            <person name="Heijne W.H.M."/>
            <person name="Joardar V.S."/>
            <person name="Kiel J.A.K.W."/>
            <person name="Kovalchuk A."/>
            <person name="Martin J.F."/>
            <person name="Nierman W.C."/>
            <person name="Nijland J.G."/>
            <person name="Pronk J.T."/>
            <person name="Roubos J.A."/>
            <person name="van der Klei I.J."/>
            <person name="van Peij N.N.M.E."/>
            <person name="Veenhuis M."/>
            <person name="von Doehren H."/>
            <person name="Wagner C."/>
            <person name="Wortman J.R."/>
            <person name="Bovenberg R.A.L."/>
        </authorList>
    </citation>
    <scope>NUCLEOTIDE SEQUENCE [LARGE SCALE GENOMIC DNA]</scope>
    <source>
        <strain evidence="3">ATCC 28089 / DSM 1075 / NRRL 1951 / Wisconsin 54-1255</strain>
    </source>
</reference>
<evidence type="ECO:0000256" key="1">
    <source>
        <dbReference type="SAM" id="MobiDB-lite"/>
    </source>
</evidence>
<gene>
    <name evidence="2" type="ORF">Pc20g12830</name>
    <name evidence="2" type="ORF">PCH_Pc20g12830</name>
</gene>
<dbReference type="VEuPathDB" id="FungiDB:PCH_Pc20g12830"/>
<dbReference type="eggNOG" id="ENOG502R5GN">
    <property type="taxonomic scope" value="Eukaryota"/>
</dbReference>
<dbReference type="HOGENOM" id="CLU_037227_1_0_1"/>
<dbReference type="AlphaFoldDB" id="B6HGM4"/>
<feature type="region of interest" description="Disordered" evidence="1">
    <location>
        <begin position="54"/>
        <end position="92"/>
    </location>
</feature>
<accession>B6HGM4</accession>
<keyword evidence="3" id="KW-1185">Reference proteome</keyword>
<dbReference type="OrthoDB" id="2130169at2759"/>
<dbReference type="EMBL" id="AM920435">
    <property type="protein sequence ID" value="CAP86612.1"/>
    <property type="molecule type" value="Genomic_DNA"/>
</dbReference>
<sequence>MSPIRVGQSSKGAIMTPYIMTNLVFLGDEFVFIPIKSPNDCTAKRLARSHAVAHGLRSKRRRQQTSGHNFYVLCPENNQSRPAREKKQAKSLITQPASLTTGSDPFQMLAAESPTLRALLNRDDNALLSAVMLTLSFKTTESITNKKYLEYQNEALSSIRQRMSSPDRAATESTIGAILLLAGIEVSDRSDLNGSVMTGSTRVVDHTTFSELQWKRDLSYPDFFILPPGFQKHSNELGQAFVEILKDVFALQCIRDSAILDKEDVMPMAQIDNHQASIQSRLVSLPIRSPISQCCHQAAYLCSTMLRCKMWRTSTIPSHFSLQLLCELQAASNSLVWDDSSDLLAWLLHIGGAFAPAGPIRQGYVRLLHLNHNRFRWLYTSWAELLIVLRQFIWSDKAFLSQVKVFAEENSL</sequence>